<dbReference type="RefSeq" id="WP_137354654.1">
    <property type="nucleotide sequence ID" value="NZ_CAACYE020000001.1"/>
</dbReference>
<gene>
    <name evidence="1" type="ORF">NCTC1935_00974</name>
</gene>
<organism evidence="1">
    <name type="scientific">Nocardia farcinica</name>
    <dbReference type="NCBI Taxonomy" id="37329"/>
    <lineage>
        <taxon>Bacteria</taxon>
        <taxon>Bacillati</taxon>
        <taxon>Actinomycetota</taxon>
        <taxon>Actinomycetes</taxon>
        <taxon>Mycobacteriales</taxon>
        <taxon>Nocardiaceae</taxon>
        <taxon>Nocardia</taxon>
    </lineage>
</organism>
<evidence type="ECO:0000313" key="1">
    <source>
        <dbReference type="EMBL" id="VFA83152.1"/>
    </source>
</evidence>
<dbReference type="InterPro" id="IPR008949">
    <property type="entry name" value="Isoprenoid_synthase_dom_sf"/>
</dbReference>
<proteinExistence type="predicted"/>
<name>A0A449GBG6_NOCFR</name>
<dbReference type="EMBL" id="CAACYE010000005">
    <property type="protein sequence ID" value="VFA83152.1"/>
    <property type="molecule type" value="Genomic_DNA"/>
</dbReference>
<sequence length="421" mass="43400">MTAGRLGPLVHGLRRLRRAPDLAALRAAATPAELAARALIPAGRNLGLAVGLLPAGQRAEATAALLACRVLDAYEDLMDRPHAGAAVLAAAGYLGGRTDTAPPPLRAVADRDSEAVDLVLAERAPDIRLLVGALPAPGRARVAALLDDVAAVMARNLATPLPRTAYGAGVLGRVIHHACELVTGAAYADDELRELAECVGITAQLANDLRDGELALYGAADRADLTRTVLLRVLSPALGSLALLGTLGPRTPGLSARAGMAYLAITTTAFLCSAAGAAPPYPRRLRLPAAVLAAAAPGYWDRMQNRMLGSVDRAIHLVLDAAPELTEPAGDAPPMLAALDHRPTAHTLGPLVVGTAFALVEALPPDRLTGGVPAAQARRMMIADHLAFGALERIAPGDVEAMRQLAVRFQLAAQHTGGGST</sequence>
<dbReference type="SUPFAM" id="SSF48576">
    <property type="entry name" value="Terpenoid synthases"/>
    <property type="match status" value="1"/>
</dbReference>
<reference evidence="1" key="1">
    <citation type="submission" date="2019-02" db="EMBL/GenBank/DDBJ databases">
        <authorList>
            <consortium name="Pathogen Informatics"/>
        </authorList>
    </citation>
    <scope>NUCLEOTIDE SEQUENCE</scope>
    <source>
        <strain evidence="1">3012STDY6733949</strain>
    </source>
</reference>
<dbReference type="AlphaFoldDB" id="A0A449GBG6"/>
<protein>
    <submittedName>
        <fullName evidence="1">Uncharacterized protein</fullName>
    </submittedName>
</protein>
<dbReference type="Gene3D" id="1.10.600.10">
    <property type="entry name" value="Farnesyl Diphosphate Synthase"/>
    <property type="match status" value="1"/>
</dbReference>
<accession>A0A449GBG6</accession>